<feature type="domain" description="DSBA-like thioredoxin" evidence="2">
    <location>
        <begin position="86"/>
        <end position="144"/>
    </location>
</feature>
<dbReference type="PANTHER" id="PTHR42943:SF13">
    <property type="entry name" value="GLUTATHIONE S-TRANSFERASE KAPPA-RELATED"/>
    <property type="match status" value="1"/>
</dbReference>
<dbReference type="PANTHER" id="PTHR42943">
    <property type="entry name" value="GLUTATHIONE S-TRANSFERASE KAPPA"/>
    <property type="match status" value="1"/>
</dbReference>
<evidence type="ECO:0000313" key="4">
    <source>
        <dbReference type="Proteomes" id="UP001586593"/>
    </source>
</evidence>
<dbReference type="InterPro" id="IPR036249">
    <property type="entry name" value="Thioredoxin-like_sf"/>
</dbReference>
<protein>
    <recommendedName>
        <fullName evidence="2">DSBA-like thioredoxin domain-containing protein</fullName>
    </recommendedName>
</protein>
<name>A0ABR3V0S1_9PEZI</name>
<proteinExistence type="predicted"/>
<feature type="compositionally biased region" description="Pro residues" evidence="1">
    <location>
        <begin position="70"/>
        <end position="80"/>
    </location>
</feature>
<comment type="caution">
    <text evidence="3">The sequence shown here is derived from an EMBL/GenBank/DDBJ whole genome shotgun (WGS) entry which is preliminary data.</text>
</comment>
<dbReference type="EMBL" id="JAZHXJ010003186">
    <property type="protein sequence ID" value="KAL1835377.1"/>
    <property type="molecule type" value="Genomic_DNA"/>
</dbReference>
<evidence type="ECO:0000256" key="1">
    <source>
        <dbReference type="SAM" id="MobiDB-lite"/>
    </source>
</evidence>
<organism evidence="3 4">
    <name type="scientific">Phialemonium thermophilum</name>
    <dbReference type="NCBI Taxonomy" id="223376"/>
    <lineage>
        <taxon>Eukaryota</taxon>
        <taxon>Fungi</taxon>
        <taxon>Dikarya</taxon>
        <taxon>Ascomycota</taxon>
        <taxon>Pezizomycotina</taxon>
        <taxon>Sordariomycetes</taxon>
        <taxon>Sordariomycetidae</taxon>
        <taxon>Cephalothecales</taxon>
        <taxon>Cephalothecaceae</taxon>
        <taxon>Phialemonium</taxon>
    </lineage>
</organism>
<dbReference type="Proteomes" id="UP001586593">
    <property type="component" value="Unassembled WGS sequence"/>
</dbReference>
<sequence>MAMSVLPLRALHFIQRSYPAGTFETTLSYLFHCFFTPPHTNVTDAATLQKTLREVPSEFDAASSSAPPASRRPPPPPPPLFSAREVDAIMRAATSQEAKDQLRAATDEALRRGAFGCPWFWVTDATGHAEAFFGSDRFHFMYKFLGLPFRDIALLPPSEAGTHGGQAKL</sequence>
<feature type="region of interest" description="Disordered" evidence="1">
    <location>
        <begin position="57"/>
        <end position="82"/>
    </location>
</feature>
<dbReference type="Pfam" id="PF01323">
    <property type="entry name" value="DSBA"/>
    <property type="match status" value="1"/>
</dbReference>
<accession>A0ABR3V0S1</accession>
<dbReference type="InterPro" id="IPR001853">
    <property type="entry name" value="DSBA-like_thioredoxin_dom"/>
</dbReference>
<evidence type="ECO:0000313" key="3">
    <source>
        <dbReference type="EMBL" id="KAL1835377.1"/>
    </source>
</evidence>
<gene>
    <name evidence="3" type="ORF">VTK73DRAFT_5695</name>
</gene>
<dbReference type="InterPro" id="IPR051924">
    <property type="entry name" value="GST_Kappa/NadH"/>
</dbReference>
<reference evidence="3 4" key="1">
    <citation type="journal article" date="2024" name="Commun. Biol.">
        <title>Comparative genomic analysis of thermophilic fungi reveals convergent evolutionary adaptations and gene losses.</title>
        <authorList>
            <person name="Steindorff A.S."/>
            <person name="Aguilar-Pontes M.V."/>
            <person name="Robinson A.J."/>
            <person name="Andreopoulos B."/>
            <person name="LaButti K."/>
            <person name="Kuo A."/>
            <person name="Mondo S."/>
            <person name="Riley R."/>
            <person name="Otillar R."/>
            <person name="Haridas S."/>
            <person name="Lipzen A."/>
            <person name="Grimwood J."/>
            <person name="Schmutz J."/>
            <person name="Clum A."/>
            <person name="Reid I.D."/>
            <person name="Moisan M.C."/>
            <person name="Butler G."/>
            <person name="Nguyen T.T.M."/>
            <person name="Dewar K."/>
            <person name="Conant G."/>
            <person name="Drula E."/>
            <person name="Henrissat B."/>
            <person name="Hansel C."/>
            <person name="Singer S."/>
            <person name="Hutchinson M.I."/>
            <person name="de Vries R.P."/>
            <person name="Natvig D.O."/>
            <person name="Powell A.J."/>
            <person name="Tsang A."/>
            <person name="Grigoriev I.V."/>
        </authorList>
    </citation>
    <scope>NUCLEOTIDE SEQUENCE [LARGE SCALE GENOMIC DNA]</scope>
    <source>
        <strain evidence="3 4">ATCC 24622</strain>
    </source>
</reference>
<evidence type="ECO:0000259" key="2">
    <source>
        <dbReference type="Pfam" id="PF01323"/>
    </source>
</evidence>
<dbReference type="Gene3D" id="3.40.30.10">
    <property type="entry name" value="Glutaredoxin"/>
    <property type="match status" value="1"/>
</dbReference>
<dbReference type="SUPFAM" id="SSF52833">
    <property type="entry name" value="Thioredoxin-like"/>
    <property type="match status" value="1"/>
</dbReference>
<keyword evidence="4" id="KW-1185">Reference proteome</keyword>